<evidence type="ECO:0000259" key="2">
    <source>
        <dbReference type="PROSITE" id="PS50903"/>
    </source>
</evidence>
<feature type="transmembrane region" description="Helical" evidence="1">
    <location>
        <begin position="69"/>
        <end position="92"/>
    </location>
</feature>
<dbReference type="InterPro" id="IPR019251">
    <property type="entry name" value="DUF2231_TM"/>
</dbReference>
<sequence length="199" mass="22234">MIMKRWKCSVCGYVHTGDVPPEKCPLCGVAKEKFVEIAAEKLSRQEKVSGRVGQNFWIRQILKHHLHPMLVHFPNGLLPVSLLFLALVYLFGGTQLQYAAFFNLIAVLIVLPAVMFTGYVEWQSRYRGARTLLFKIKIAASITVLTSLVILVLWRFVNPEVMAVGSSQRHLYFALAAFMVAAVALAGHLGGTLVHRGRD</sequence>
<name>Q6ANT5_DESPS</name>
<dbReference type="GO" id="GO:0005506">
    <property type="term" value="F:iron ion binding"/>
    <property type="evidence" value="ECO:0007669"/>
    <property type="project" value="InterPro"/>
</dbReference>
<keyword evidence="1" id="KW-1133">Transmembrane helix</keyword>
<dbReference type="InterPro" id="IPR024934">
    <property type="entry name" value="Rubredoxin-like_dom"/>
</dbReference>
<dbReference type="CDD" id="cd00729">
    <property type="entry name" value="rubredoxin_SM"/>
    <property type="match status" value="1"/>
</dbReference>
<keyword evidence="1" id="KW-0812">Transmembrane</keyword>
<feature type="transmembrane region" description="Helical" evidence="1">
    <location>
        <begin position="171"/>
        <end position="194"/>
    </location>
</feature>
<evidence type="ECO:0000256" key="1">
    <source>
        <dbReference type="SAM" id="Phobius"/>
    </source>
</evidence>
<dbReference type="STRING" id="177439.DP1260"/>
<reference evidence="4" key="1">
    <citation type="journal article" date="2004" name="Environ. Microbiol.">
        <title>The genome of Desulfotalea psychrophila, a sulfate-reducing bacterium from permanently cold Arctic sediments.</title>
        <authorList>
            <person name="Rabus R."/>
            <person name="Ruepp A."/>
            <person name="Frickey T."/>
            <person name="Rattei T."/>
            <person name="Fartmann B."/>
            <person name="Stark M."/>
            <person name="Bauer M."/>
            <person name="Zibat A."/>
            <person name="Lombardot T."/>
            <person name="Becker I."/>
            <person name="Amann J."/>
            <person name="Gellner K."/>
            <person name="Teeling H."/>
            <person name="Leuschner W.D."/>
            <person name="Gloeckner F.-O."/>
            <person name="Lupas A.N."/>
            <person name="Amann R."/>
            <person name="Klenk H.-P."/>
        </authorList>
    </citation>
    <scope>NUCLEOTIDE SEQUENCE [LARGE SCALE GENOMIC DNA]</scope>
    <source>
        <strain evidence="4">DSM 12343 / LSv54</strain>
    </source>
</reference>
<dbReference type="Gene3D" id="2.20.28.10">
    <property type="match status" value="1"/>
</dbReference>
<dbReference type="Pfam" id="PF09990">
    <property type="entry name" value="DUF2231"/>
    <property type="match status" value="1"/>
</dbReference>
<dbReference type="KEGG" id="dps:DP1260"/>
<feature type="transmembrane region" description="Helical" evidence="1">
    <location>
        <begin position="132"/>
        <end position="156"/>
    </location>
</feature>
<dbReference type="Proteomes" id="UP000000602">
    <property type="component" value="Chromosome"/>
</dbReference>
<feature type="domain" description="Rubredoxin-like" evidence="2">
    <location>
        <begin position="3"/>
        <end position="37"/>
    </location>
</feature>
<dbReference type="InterPro" id="IPR048574">
    <property type="entry name" value="RUBY_RBDX"/>
</dbReference>
<gene>
    <name evidence="3" type="ordered locus">DP1260</name>
</gene>
<protein>
    <submittedName>
        <fullName evidence="3">Related to rubrerythrin</fullName>
    </submittedName>
</protein>
<keyword evidence="4" id="KW-1185">Reference proteome</keyword>
<dbReference type="Pfam" id="PF21349">
    <property type="entry name" value="RUBY_RBDX"/>
    <property type="match status" value="1"/>
</dbReference>
<dbReference type="SUPFAM" id="SSF57802">
    <property type="entry name" value="Rubredoxin-like"/>
    <property type="match status" value="1"/>
</dbReference>
<feature type="transmembrane region" description="Helical" evidence="1">
    <location>
        <begin position="98"/>
        <end position="120"/>
    </location>
</feature>
<evidence type="ECO:0000313" key="3">
    <source>
        <dbReference type="EMBL" id="CAG35989.1"/>
    </source>
</evidence>
<evidence type="ECO:0000313" key="4">
    <source>
        <dbReference type="Proteomes" id="UP000000602"/>
    </source>
</evidence>
<dbReference type="AlphaFoldDB" id="Q6ANT5"/>
<keyword evidence="1" id="KW-0472">Membrane</keyword>
<dbReference type="HOGENOM" id="CLU_070017_0_0_7"/>
<dbReference type="eggNOG" id="COG4244">
    <property type="taxonomic scope" value="Bacteria"/>
</dbReference>
<proteinExistence type="predicted"/>
<dbReference type="PROSITE" id="PS50903">
    <property type="entry name" value="RUBREDOXIN_LIKE"/>
    <property type="match status" value="1"/>
</dbReference>
<organism evidence="3 4">
    <name type="scientific">Desulfotalea psychrophila (strain LSv54 / DSM 12343)</name>
    <dbReference type="NCBI Taxonomy" id="177439"/>
    <lineage>
        <taxon>Bacteria</taxon>
        <taxon>Pseudomonadati</taxon>
        <taxon>Thermodesulfobacteriota</taxon>
        <taxon>Desulfobulbia</taxon>
        <taxon>Desulfobulbales</taxon>
        <taxon>Desulfocapsaceae</taxon>
        <taxon>Desulfotalea</taxon>
    </lineage>
</organism>
<dbReference type="eggNOG" id="COG1592">
    <property type="taxonomic scope" value="Bacteria"/>
</dbReference>
<dbReference type="EMBL" id="CR522870">
    <property type="protein sequence ID" value="CAG35989.1"/>
    <property type="molecule type" value="Genomic_DNA"/>
</dbReference>
<accession>Q6ANT5</accession>